<name>A0A498IU40_MALDO</name>
<organism evidence="1 2">
    <name type="scientific">Malus domestica</name>
    <name type="common">Apple</name>
    <name type="synonym">Pyrus malus</name>
    <dbReference type="NCBI Taxonomy" id="3750"/>
    <lineage>
        <taxon>Eukaryota</taxon>
        <taxon>Viridiplantae</taxon>
        <taxon>Streptophyta</taxon>
        <taxon>Embryophyta</taxon>
        <taxon>Tracheophyta</taxon>
        <taxon>Spermatophyta</taxon>
        <taxon>Magnoliopsida</taxon>
        <taxon>eudicotyledons</taxon>
        <taxon>Gunneridae</taxon>
        <taxon>Pentapetalae</taxon>
        <taxon>rosids</taxon>
        <taxon>fabids</taxon>
        <taxon>Rosales</taxon>
        <taxon>Rosaceae</taxon>
        <taxon>Amygdaloideae</taxon>
        <taxon>Maleae</taxon>
        <taxon>Malus</taxon>
    </lineage>
</organism>
<dbReference type="EMBL" id="RDQH01000336">
    <property type="protein sequence ID" value="RXH86819.1"/>
    <property type="molecule type" value="Genomic_DNA"/>
</dbReference>
<comment type="caution">
    <text evidence="1">The sequence shown here is derived from an EMBL/GenBank/DDBJ whole genome shotgun (WGS) entry which is preliminary data.</text>
</comment>
<gene>
    <name evidence="1" type="ORF">DVH24_022092</name>
</gene>
<proteinExistence type="predicted"/>
<dbReference type="Proteomes" id="UP000290289">
    <property type="component" value="Chromosome 10"/>
</dbReference>
<dbReference type="AlphaFoldDB" id="A0A498IU40"/>
<accession>A0A498IU40</accession>
<evidence type="ECO:0000313" key="1">
    <source>
        <dbReference type="EMBL" id="RXH86819.1"/>
    </source>
</evidence>
<sequence length="107" mass="11580">MSEPQLPTTTAKLGECDRLQSALTDCHKRIGPGRGREAACRHLNRGLAECLVSVACPDEWEAVRSLCGSGGTGLKRSRCQEAQLSLSVCLSSHQHRLSSNADQYNNV</sequence>
<evidence type="ECO:0000313" key="2">
    <source>
        <dbReference type="Proteomes" id="UP000290289"/>
    </source>
</evidence>
<keyword evidence="2" id="KW-1185">Reference proteome</keyword>
<protein>
    <submittedName>
        <fullName evidence="1">Uncharacterized protein</fullName>
    </submittedName>
</protein>
<reference evidence="1 2" key="1">
    <citation type="submission" date="2018-10" db="EMBL/GenBank/DDBJ databases">
        <title>A high-quality apple genome assembly.</title>
        <authorList>
            <person name="Hu J."/>
        </authorList>
    </citation>
    <scope>NUCLEOTIDE SEQUENCE [LARGE SCALE GENOMIC DNA]</scope>
    <source>
        <strain evidence="2">cv. HFTH1</strain>
        <tissue evidence="1">Young leaf</tissue>
    </source>
</reference>